<dbReference type="SUPFAM" id="SSF160104">
    <property type="entry name" value="Acetoacetate decarboxylase-like"/>
    <property type="match status" value="1"/>
</dbReference>
<keyword evidence="3" id="KW-1185">Reference proteome</keyword>
<feature type="region of interest" description="Disordered" evidence="1">
    <location>
        <begin position="241"/>
        <end position="285"/>
    </location>
</feature>
<dbReference type="Pfam" id="PF09844">
    <property type="entry name" value="DUF2071"/>
    <property type="match status" value="1"/>
</dbReference>
<organism evidence="2 3">
    <name type="scientific">Microbispora maris</name>
    <dbReference type="NCBI Taxonomy" id="3144104"/>
    <lineage>
        <taxon>Bacteria</taxon>
        <taxon>Bacillati</taxon>
        <taxon>Actinomycetota</taxon>
        <taxon>Actinomycetes</taxon>
        <taxon>Streptosporangiales</taxon>
        <taxon>Streptosporangiaceae</taxon>
        <taxon>Microbispora</taxon>
    </lineage>
</organism>
<dbReference type="Gene3D" id="2.40.400.10">
    <property type="entry name" value="Acetoacetate decarboxylase-like"/>
    <property type="match status" value="1"/>
</dbReference>
<evidence type="ECO:0000256" key="1">
    <source>
        <dbReference type="SAM" id="MobiDB-lite"/>
    </source>
</evidence>
<dbReference type="PANTHER" id="PTHR39186">
    <property type="entry name" value="DUF2071 FAMILY PROTEIN"/>
    <property type="match status" value="1"/>
</dbReference>
<reference evidence="2 3" key="1">
    <citation type="submission" date="2024-05" db="EMBL/GenBank/DDBJ databases">
        <title>Microbispora sp.ZYX-F-249.</title>
        <authorList>
            <person name="Xie H."/>
        </authorList>
    </citation>
    <scope>NUCLEOTIDE SEQUENCE [LARGE SCALE GENOMIC DNA]</scope>
    <source>
        <strain evidence="2 3">ZYX-F-249</strain>
    </source>
</reference>
<gene>
    <name evidence="2" type="ORF">AAH991_39455</name>
</gene>
<evidence type="ECO:0000313" key="2">
    <source>
        <dbReference type="EMBL" id="MEN3541245.1"/>
    </source>
</evidence>
<comment type="caution">
    <text evidence="2">The sequence shown here is derived from an EMBL/GenBank/DDBJ whole genome shotgun (WGS) entry which is preliminary data.</text>
</comment>
<feature type="compositionally biased region" description="Low complexity" evidence="1">
    <location>
        <begin position="244"/>
        <end position="253"/>
    </location>
</feature>
<dbReference type="PANTHER" id="PTHR39186:SF1">
    <property type="entry name" value="DUF2071 DOMAIN-CONTAINING PROTEIN"/>
    <property type="match status" value="1"/>
</dbReference>
<dbReference type="Proteomes" id="UP001447516">
    <property type="component" value="Unassembled WGS sequence"/>
</dbReference>
<name>A0ABV0B5L0_9ACTN</name>
<protein>
    <submittedName>
        <fullName evidence="2">DUF2071 domain-containing protein</fullName>
    </submittedName>
</protein>
<dbReference type="RefSeq" id="WP_346231072.1">
    <property type="nucleotide sequence ID" value="NZ_JBDJAW010000089.1"/>
</dbReference>
<accession>A0ABV0B5L0</accession>
<dbReference type="InterPro" id="IPR023375">
    <property type="entry name" value="ADC_dom_sf"/>
</dbReference>
<dbReference type="InterPro" id="IPR018644">
    <property type="entry name" value="DUF2071"/>
</dbReference>
<evidence type="ECO:0000313" key="3">
    <source>
        <dbReference type="Proteomes" id="UP001447516"/>
    </source>
</evidence>
<sequence length="285" mass="31130">MVSATAGRVERPVMYHHWSDITFIHWRYPPELVQAFLPDGLTVDTYEGAAYVGLTPFLMRGVRAPGLPPLPGLSRFPETNVRTYARDARGRGGLWFLSLDAGNLPAVLGARAAYGLPYYWSDMSVTGEGARRRYRCARRWPDPSGARCDADVDLGAVLSEAERDGLADFLVERYRLFTVVAGRLVTAQVEHPRWPLHRARVSGLTQGLLEAAGLPAPDHDPLVHASPGVPVRVGMWRPADRQRTAASSRSAARIPFSVSGASTRGQWPALPPGAGQARGSSKRSR</sequence>
<proteinExistence type="predicted"/>
<dbReference type="EMBL" id="JBDJAW010000089">
    <property type="protein sequence ID" value="MEN3541245.1"/>
    <property type="molecule type" value="Genomic_DNA"/>
</dbReference>